<keyword evidence="6 11" id="KW-1133">Transmembrane helix</keyword>
<dbReference type="PANTHER" id="PTHR30046">
    <property type="entry name" value="FLAGELLAR M-RING PROTEIN"/>
    <property type="match status" value="1"/>
</dbReference>
<dbReference type="RefSeq" id="WP_380138141.1">
    <property type="nucleotide sequence ID" value="NZ_JBHLUI010000009.1"/>
</dbReference>
<dbReference type="NCBIfam" id="TIGR00206">
    <property type="entry name" value="fliF"/>
    <property type="match status" value="1"/>
</dbReference>
<keyword evidence="5 11" id="KW-0812">Transmembrane</keyword>
<feature type="region of interest" description="Disordered" evidence="10">
    <location>
        <begin position="282"/>
        <end position="351"/>
    </location>
</feature>
<feature type="compositionally biased region" description="Polar residues" evidence="10">
    <location>
        <begin position="283"/>
        <end position="296"/>
    </location>
</feature>
<comment type="subcellular location">
    <subcellularLocation>
        <location evidence="1 9">Bacterial flagellum basal body</location>
    </subcellularLocation>
    <subcellularLocation>
        <location evidence="2">Cell membrane</location>
        <topology evidence="2">Multi-pass membrane protein</topology>
    </subcellularLocation>
</comment>
<dbReference type="Pfam" id="PF01514">
    <property type="entry name" value="YscJ_FliF"/>
    <property type="match status" value="1"/>
</dbReference>
<evidence type="ECO:0000256" key="10">
    <source>
        <dbReference type="SAM" id="MobiDB-lite"/>
    </source>
</evidence>
<accession>A0ABV5LR74</accession>
<feature type="compositionally biased region" description="Polar residues" evidence="10">
    <location>
        <begin position="317"/>
        <end position="351"/>
    </location>
</feature>
<evidence type="ECO:0000256" key="1">
    <source>
        <dbReference type="ARBA" id="ARBA00004117"/>
    </source>
</evidence>
<protein>
    <recommendedName>
        <fullName evidence="9">Flagellar M-ring protein</fullName>
    </recommendedName>
</protein>
<keyword evidence="8 9" id="KW-0975">Bacterial flagellum</keyword>
<keyword evidence="4" id="KW-1003">Cell membrane</keyword>
<evidence type="ECO:0000256" key="4">
    <source>
        <dbReference type="ARBA" id="ARBA00022475"/>
    </source>
</evidence>
<dbReference type="InterPro" id="IPR043427">
    <property type="entry name" value="YscJ/FliF"/>
</dbReference>
<organism evidence="14 15">
    <name type="scientific">Kineococcus gynurae</name>
    <dbReference type="NCBI Taxonomy" id="452979"/>
    <lineage>
        <taxon>Bacteria</taxon>
        <taxon>Bacillati</taxon>
        <taxon>Actinomycetota</taxon>
        <taxon>Actinomycetes</taxon>
        <taxon>Kineosporiales</taxon>
        <taxon>Kineosporiaceae</taxon>
        <taxon>Kineococcus</taxon>
    </lineage>
</organism>
<keyword evidence="7 11" id="KW-0472">Membrane</keyword>
<dbReference type="Gene3D" id="3.30.300.30">
    <property type="match status" value="1"/>
</dbReference>
<feature type="transmembrane region" description="Helical" evidence="11">
    <location>
        <begin position="433"/>
        <end position="451"/>
    </location>
</feature>
<feature type="compositionally biased region" description="Low complexity" evidence="10">
    <location>
        <begin position="480"/>
        <end position="496"/>
    </location>
</feature>
<evidence type="ECO:0000259" key="12">
    <source>
        <dbReference type="Pfam" id="PF01514"/>
    </source>
</evidence>
<keyword evidence="14" id="KW-0282">Flagellum</keyword>
<evidence type="ECO:0000256" key="6">
    <source>
        <dbReference type="ARBA" id="ARBA00022989"/>
    </source>
</evidence>
<reference evidence="14 15" key="1">
    <citation type="submission" date="2024-09" db="EMBL/GenBank/DDBJ databases">
        <authorList>
            <person name="Sun Q."/>
            <person name="Mori K."/>
        </authorList>
    </citation>
    <scope>NUCLEOTIDE SEQUENCE [LARGE SCALE GENOMIC DNA]</scope>
    <source>
        <strain evidence="14 15">TISTR 1856</strain>
    </source>
</reference>
<dbReference type="Pfam" id="PF08345">
    <property type="entry name" value="YscJ_FliF_C"/>
    <property type="match status" value="1"/>
</dbReference>
<feature type="domain" description="Flagellar M-ring N-terminal" evidence="12">
    <location>
        <begin position="52"/>
        <end position="227"/>
    </location>
</feature>
<comment type="function">
    <text evidence="9">The M ring may be actively involved in energy transduction.</text>
</comment>
<evidence type="ECO:0000256" key="2">
    <source>
        <dbReference type="ARBA" id="ARBA00004651"/>
    </source>
</evidence>
<feature type="transmembrane region" description="Helical" evidence="11">
    <location>
        <begin position="31"/>
        <end position="51"/>
    </location>
</feature>
<feature type="region of interest" description="Disordered" evidence="10">
    <location>
        <begin position="473"/>
        <end position="496"/>
    </location>
</feature>
<keyword evidence="14" id="KW-0969">Cilium</keyword>
<evidence type="ECO:0000256" key="11">
    <source>
        <dbReference type="SAM" id="Phobius"/>
    </source>
</evidence>
<dbReference type="PRINTS" id="PR01009">
    <property type="entry name" value="FLGMRINGFLIF"/>
</dbReference>
<gene>
    <name evidence="14" type="primary">fliF</name>
    <name evidence="14" type="ORF">ACFFVI_06275</name>
</gene>
<evidence type="ECO:0000256" key="7">
    <source>
        <dbReference type="ARBA" id="ARBA00023136"/>
    </source>
</evidence>
<dbReference type="InterPro" id="IPR013556">
    <property type="entry name" value="Flag_M-ring_C"/>
</dbReference>
<evidence type="ECO:0000256" key="3">
    <source>
        <dbReference type="ARBA" id="ARBA00007971"/>
    </source>
</evidence>
<evidence type="ECO:0000256" key="5">
    <source>
        <dbReference type="ARBA" id="ARBA00022692"/>
    </source>
</evidence>
<dbReference type="EMBL" id="JBHMDM010000003">
    <property type="protein sequence ID" value="MFB9376569.1"/>
    <property type="molecule type" value="Genomic_DNA"/>
</dbReference>
<feature type="domain" description="Flagellar M-ring C-terminal" evidence="13">
    <location>
        <begin position="255"/>
        <end position="403"/>
    </location>
</feature>
<keyword evidence="14" id="KW-0966">Cell projection</keyword>
<name>A0ABV5LR74_9ACTN</name>
<dbReference type="InterPro" id="IPR006182">
    <property type="entry name" value="FliF_N_dom"/>
</dbReference>
<dbReference type="Proteomes" id="UP001589748">
    <property type="component" value="Unassembled WGS sequence"/>
</dbReference>
<dbReference type="InterPro" id="IPR045851">
    <property type="entry name" value="AMP-bd_C_sf"/>
</dbReference>
<sequence>MAKAGKGPAAIVDGAKKFVTGFGGFTAGQKAVVLAVVAGLVLGGVYFARWASTPSYAPLFSNLSGTDASAITQQLDASNVKYELQDGGSTILVPQDVVDAQRLAMAGQGLPANTENNTSSLLESGSVTQSEFLQNKKYQAYLAGELQDTITSIDGVQSSKVNLAIPDKDVFLNEQDPTTASVLVKLRPGTTLSSDQVTSIVNLVARGVPGMNPKDVSVVDGEGNTLSSDGNGASANAERTNSYNASETAKLQAYLEGIYGKGNVSALVSATLDFDQQTEKSIKYSQPQQLSPTSESEAVEKYSGSGQPTTGVLGPDNIQTPAGTTGTDGAYEKSQTTKNNPIDSTETNTVSTPGAVQRQSVVVTLDATKLGNADVNQVTQMVTNAIGVDAARGDTVSVVKTAFNTGAADAAAKELAASEKADQQQQLIGYGKTAALALLVLVMLIVILVSFRRRKVETVETLDLAAPPIDLGDITDGDEAPALPAQRRPAPVALDPAPVDPALQTAAARRDEVVQLVARQPDEVAELLRGWLADRRS</sequence>
<evidence type="ECO:0000259" key="13">
    <source>
        <dbReference type="Pfam" id="PF08345"/>
    </source>
</evidence>
<evidence type="ECO:0000256" key="9">
    <source>
        <dbReference type="PIRNR" id="PIRNR004862"/>
    </source>
</evidence>
<comment type="similarity">
    <text evidence="3 9">Belongs to the FliF family.</text>
</comment>
<comment type="caution">
    <text evidence="14">The sequence shown here is derived from an EMBL/GenBank/DDBJ whole genome shotgun (WGS) entry which is preliminary data.</text>
</comment>
<dbReference type="PANTHER" id="PTHR30046:SF0">
    <property type="entry name" value="FLAGELLAR M-RING PROTEIN"/>
    <property type="match status" value="1"/>
</dbReference>
<dbReference type="InterPro" id="IPR000067">
    <property type="entry name" value="FlgMring_FliF"/>
</dbReference>
<evidence type="ECO:0000313" key="15">
    <source>
        <dbReference type="Proteomes" id="UP001589748"/>
    </source>
</evidence>
<proteinExistence type="inferred from homology"/>
<evidence type="ECO:0000256" key="8">
    <source>
        <dbReference type="ARBA" id="ARBA00023143"/>
    </source>
</evidence>
<dbReference type="PIRSF" id="PIRSF004862">
    <property type="entry name" value="FliF"/>
    <property type="match status" value="1"/>
</dbReference>
<keyword evidence="15" id="KW-1185">Reference proteome</keyword>
<evidence type="ECO:0000313" key="14">
    <source>
        <dbReference type="EMBL" id="MFB9376569.1"/>
    </source>
</evidence>